<keyword evidence="3" id="KW-0862">Zinc</keyword>
<dbReference type="Proteomes" id="UP001187682">
    <property type="component" value="Unassembled WGS sequence"/>
</dbReference>
<dbReference type="EMBL" id="ONZQ02000004">
    <property type="protein sequence ID" value="SPO01216.1"/>
    <property type="molecule type" value="Genomic_DNA"/>
</dbReference>
<dbReference type="Pfam" id="PF04082">
    <property type="entry name" value="Fungal_trans"/>
    <property type="match status" value="1"/>
</dbReference>
<proteinExistence type="predicted"/>
<dbReference type="SMART" id="SM00906">
    <property type="entry name" value="Fungal_trans"/>
    <property type="match status" value="1"/>
</dbReference>
<dbReference type="CDD" id="cd12148">
    <property type="entry name" value="fungal_TF_MHR"/>
    <property type="match status" value="1"/>
</dbReference>
<dbReference type="InterPro" id="IPR007219">
    <property type="entry name" value="XnlR_reg_dom"/>
</dbReference>
<dbReference type="GO" id="GO:0008270">
    <property type="term" value="F:zinc ion binding"/>
    <property type="evidence" value="ECO:0007669"/>
    <property type="project" value="InterPro"/>
</dbReference>
<evidence type="ECO:0000259" key="9">
    <source>
        <dbReference type="SMART" id="SM00906"/>
    </source>
</evidence>
<dbReference type="InterPro" id="IPR052202">
    <property type="entry name" value="Yeast_MetPath_Reg"/>
</dbReference>
<accession>A0AAE8SU43</accession>
<comment type="caution">
    <text evidence="10">The sequence shown here is derived from an EMBL/GenBank/DDBJ whole genome shotgun (WGS) entry which is preliminary data.</text>
</comment>
<gene>
    <name evidence="10" type="ORF">DNG_03963</name>
</gene>
<dbReference type="PANTHER" id="PTHR47782">
    <property type="entry name" value="ZN(II)2CYS6 TRANSCRIPTION FACTOR (EUROFUNG)-RELATED"/>
    <property type="match status" value="1"/>
</dbReference>
<evidence type="ECO:0000256" key="2">
    <source>
        <dbReference type="ARBA" id="ARBA00022723"/>
    </source>
</evidence>
<dbReference type="GO" id="GO:0043565">
    <property type="term" value="F:sequence-specific DNA binding"/>
    <property type="evidence" value="ECO:0007669"/>
    <property type="project" value="TreeGrafter"/>
</dbReference>
<keyword evidence="4" id="KW-0805">Transcription regulation</keyword>
<feature type="region of interest" description="Disordered" evidence="8">
    <location>
        <begin position="484"/>
        <end position="504"/>
    </location>
</feature>
<keyword evidence="2" id="KW-0479">Metal-binding</keyword>
<evidence type="ECO:0000256" key="3">
    <source>
        <dbReference type="ARBA" id="ARBA00022833"/>
    </source>
</evidence>
<name>A0AAE8SU43_9PEZI</name>
<dbReference type="PANTHER" id="PTHR47782:SF1">
    <property type="entry name" value="PYRIMIDINE PATHWAY REGULATORY PROTEIN 1"/>
    <property type="match status" value="1"/>
</dbReference>
<keyword evidence="11" id="KW-1185">Reference proteome</keyword>
<keyword evidence="5" id="KW-0238">DNA-binding</keyword>
<evidence type="ECO:0000256" key="5">
    <source>
        <dbReference type="ARBA" id="ARBA00023125"/>
    </source>
</evidence>
<evidence type="ECO:0000256" key="8">
    <source>
        <dbReference type="SAM" id="MobiDB-lite"/>
    </source>
</evidence>
<feature type="domain" description="Xylanolytic transcriptional activator regulatory" evidence="9">
    <location>
        <begin position="177"/>
        <end position="251"/>
    </location>
</feature>
<evidence type="ECO:0000313" key="10">
    <source>
        <dbReference type="EMBL" id="SPO01216.1"/>
    </source>
</evidence>
<sequence>MTSSMLRCEEKLPHWNKLFYPSERPPLKIPVRGMYYDVRPRTAGRAYTAQLSRVSARKIPLQVANRLFANYRDDILPRFPCFVEADLARAFQCFYGDQQDPDPSQTRFTSFVAPMVLAISCLTSKNHDFPKVAALSESLHRDAMHHVAVIQNASIQALQCLVLLIQHALLLPYSANLWYMTGEAMRMAVSLGLHQEPHWTIVPDLEDAELRRRLFWLVYQLDRTVAISAGCPVALSDQHITTRLPYDGGSPHADLKESLRQEPRDKMARQFLIHCRLRILQSEIHAIQFFDHPLPDDIESYASWVQTTADRIQMLAEKVASDCPTASWLIAATQQCRVLLYRPSSRNIAVSESSLLNTVTASIQLIDSYINLAQAGGLVLAFEIANSSFQAGMVMLYALRNHASELSHASMIEVVQKALEALSKLFDMLAKRWPALSDTAHYNKELIDTSSRNPLGRSGNAYDINVLKELDCLVTQRRIHSIHHRNIQLPPQDESTPPSHTSDDLLSDDSWWHAFINDDPNTDDANFALSNPVPATTPEPPRPIAEIVISSATNTYPPVEHVFVPLVNVSSTILSWGKMSLYGTYL</sequence>
<dbReference type="GO" id="GO:0000981">
    <property type="term" value="F:DNA-binding transcription factor activity, RNA polymerase II-specific"/>
    <property type="evidence" value="ECO:0007669"/>
    <property type="project" value="TreeGrafter"/>
</dbReference>
<evidence type="ECO:0000256" key="6">
    <source>
        <dbReference type="ARBA" id="ARBA00023163"/>
    </source>
</evidence>
<keyword evidence="7" id="KW-0539">Nucleus</keyword>
<protein>
    <recommendedName>
        <fullName evidence="9">Xylanolytic transcriptional activator regulatory domain-containing protein</fullName>
    </recommendedName>
</protein>
<evidence type="ECO:0000256" key="7">
    <source>
        <dbReference type="ARBA" id="ARBA00023242"/>
    </source>
</evidence>
<comment type="subcellular location">
    <subcellularLocation>
        <location evidence="1">Nucleus</location>
    </subcellularLocation>
</comment>
<keyword evidence="6" id="KW-0804">Transcription</keyword>
<dbReference type="GO" id="GO:0045944">
    <property type="term" value="P:positive regulation of transcription by RNA polymerase II"/>
    <property type="evidence" value="ECO:0007669"/>
    <property type="project" value="TreeGrafter"/>
</dbReference>
<reference evidence="10" key="1">
    <citation type="submission" date="2018-03" db="EMBL/GenBank/DDBJ databases">
        <authorList>
            <person name="Guldener U."/>
        </authorList>
    </citation>
    <scope>NUCLEOTIDE SEQUENCE</scope>
</reference>
<dbReference type="AlphaFoldDB" id="A0AAE8SU43"/>
<evidence type="ECO:0000256" key="4">
    <source>
        <dbReference type="ARBA" id="ARBA00023015"/>
    </source>
</evidence>
<evidence type="ECO:0000313" key="11">
    <source>
        <dbReference type="Proteomes" id="UP001187682"/>
    </source>
</evidence>
<dbReference type="GO" id="GO:0005634">
    <property type="term" value="C:nucleus"/>
    <property type="evidence" value="ECO:0007669"/>
    <property type="project" value="UniProtKB-SubCell"/>
</dbReference>
<evidence type="ECO:0000256" key="1">
    <source>
        <dbReference type="ARBA" id="ARBA00004123"/>
    </source>
</evidence>
<dbReference type="GO" id="GO:0006351">
    <property type="term" value="P:DNA-templated transcription"/>
    <property type="evidence" value="ECO:0007669"/>
    <property type="project" value="InterPro"/>
</dbReference>
<organism evidence="10 11">
    <name type="scientific">Cephalotrichum gorgonifer</name>
    <dbReference type="NCBI Taxonomy" id="2041049"/>
    <lineage>
        <taxon>Eukaryota</taxon>
        <taxon>Fungi</taxon>
        <taxon>Dikarya</taxon>
        <taxon>Ascomycota</taxon>
        <taxon>Pezizomycotina</taxon>
        <taxon>Sordariomycetes</taxon>
        <taxon>Hypocreomycetidae</taxon>
        <taxon>Microascales</taxon>
        <taxon>Microascaceae</taxon>
        <taxon>Cephalotrichum</taxon>
    </lineage>
</organism>